<comment type="caution">
    <text evidence="2">The sequence shown here is derived from an EMBL/GenBank/DDBJ whole genome shotgun (WGS) entry which is preliminary data.</text>
</comment>
<dbReference type="AlphaFoldDB" id="A0A0B1ZHW2"/>
<evidence type="ECO:0000256" key="1">
    <source>
        <dbReference type="SAM" id="MobiDB-lite"/>
    </source>
</evidence>
<dbReference type="EMBL" id="JTDI01000011">
    <property type="protein sequence ID" value="KHK88942.1"/>
    <property type="molecule type" value="Genomic_DNA"/>
</dbReference>
<organism evidence="2 3">
    <name type="scientific">Novosphingobium malaysiense</name>
    <dbReference type="NCBI Taxonomy" id="1348853"/>
    <lineage>
        <taxon>Bacteria</taxon>
        <taxon>Pseudomonadati</taxon>
        <taxon>Pseudomonadota</taxon>
        <taxon>Alphaproteobacteria</taxon>
        <taxon>Sphingomonadales</taxon>
        <taxon>Sphingomonadaceae</taxon>
        <taxon>Novosphingobium</taxon>
    </lineage>
</organism>
<gene>
    <name evidence="2" type="ORF">LK12_22825</name>
</gene>
<reference evidence="2 3" key="1">
    <citation type="submission" date="2014-10" db="EMBL/GenBank/DDBJ databases">
        <title>Genome sequence of Novosphingobium malaysiense MUSC 273(T).</title>
        <authorList>
            <person name="Lee L.-H."/>
        </authorList>
    </citation>
    <scope>NUCLEOTIDE SEQUENCE [LARGE SCALE GENOMIC DNA]</scope>
    <source>
        <strain evidence="2 3">MUSC 273</strain>
    </source>
</reference>
<keyword evidence="3" id="KW-1185">Reference proteome</keyword>
<protein>
    <recommendedName>
        <fullName evidence="4">Conjugal transfer protein TraN</fullName>
    </recommendedName>
</protein>
<dbReference type="STRING" id="1348853.LK12_22825"/>
<dbReference type="OrthoDB" id="7437990at2"/>
<dbReference type="Proteomes" id="UP000031057">
    <property type="component" value="Unassembled WGS sequence"/>
</dbReference>
<sequence length="642" mass="66662">MRPWRCLAASTIVLLPAALQDQSVEERARTAASASRAKTGTSDVLLDTYVTPAMSGEAVTTIDGSKSFTPAIACQKSAKLLEVLIQPAATGDIGLVRISRDTDMDGTFDSSSNLPVPVSGICANGLLSCDPGTWSHCRAFRWDVDAAKDLKLTEVQMPELAGCYCVNASCGSNLVFGNLATVLKDLGGGMVGALTTAFPAIGVAEARINGPVIDYVGALTTSCTGGDTAAETAYRKNPTAIGGDAFALSSSNSVFQALQGSAAGSGKAEVTRSCTIEREITVRSWSFDDVLGVSGAVQSVTSCGTDCRRYRIGGDGNCSDVPPLFSATIDTHAPDRIVSARVVGLGADDWVQGRVNGQIIGSAGKRPWLTDGLPTGDCRQGGSDPYVPLDIDIAPALKAGSTTVAARVRGGGDGRQGYIDIEITAKTGCDVSERLIDLCAANAADDTCRLYNESDDGVATVVNGVGTGLRPLAGTRLFGTGACTFQFARDFFSRERQYRCIVDSAALPEPDLSRGAYVIDHSTKTLLADRQTASDGTATTSTRPFSLPDRGSVPTCEAICKTRAPRANTDAAPAGVVGARQNDPAGYDTFYHVCDSANACPPGPGEEIVSACGCLDDFPEAVVMMQTVRLAGADMVCTSAAR</sequence>
<feature type="compositionally biased region" description="Polar residues" evidence="1">
    <location>
        <begin position="531"/>
        <end position="544"/>
    </location>
</feature>
<accession>A0A0B1ZHW2</accession>
<evidence type="ECO:0000313" key="3">
    <source>
        <dbReference type="Proteomes" id="UP000031057"/>
    </source>
</evidence>
<feature type="region of interest" description="Disordered" evidence="1">
    <location>
        <begin position="530"/>
        <end position="550"/>
    </location>
</feature>
<dbReference type="RefSeq" id="WP_039290341.1">
    <property type="nucleotide sequence ID" value="NZ_JTDI01000011.1"/>
</dbReference>
<evidence type="ECO:0008006" key="4">
    <source>
        <dbReference type="Google" id="ProtNLM"/>
    </source>
</evidence>
<evidence type="ECO:0000313" key="2">
    <source>
        <dbReference type="EMBL" id="KHK88942.1"/>
    </source>
</evidence>
<proteinExistence type="predicted"/>
<name>A0A0B1ZHW2_9SPHN</name>